<keyword evidence="2" id="KW-1185">Reference proteome</keyword>
<dbReference type="Proteomes" id="UP000017836">
    <property type="component" value="Unassembled WGS sequence"/>
</dbReference>
<evidence type="ECO:0000313" key="2">
    <source>
        <dbReference type="Proteomes" id="UP000017836"/>
    </source>
</evidence>
<protein>
    <submittedName>
        <fullName evidence="1">Uncharacterized protein</fullName>
    </submittedName>
</protein>
<name>W1NLU8_AMBTC</name>
<proteinExistence type="predicted"/>
<accession>W1NLU8</accession>
<dbReference type="HOGENOM" id="CLU_2375653_0_0_1"/>
<organism evidence="1 2">
    <name type="scientific">Amborella trichopoda</name>
    <dbReference type="NCBI Taxonomy" id="13333"/>
    <lineage>
        <taxon>Eukaryota</taxon>
        <taxon>Viridiplantae</taxon>
        <taxon>Streptophyta</taxon>
        <taxon>Embryophyta</taxon>
        <taxon>Tracheophyta</taxon>
        <taxon>Spermatophyta</taxon>
        <taxon>Magnoliopsida</taxon>
        <taxon>Amborellales</taxon>
        <taxon>Amborellaceae</taxon>
        <taxon>Amborella</taxon>
    </lineage>
</organism>
<dbReference type="EMBL" id="KI396767">
    <property type="protein sequence ID" value="ERM96832.1"/>
    <property type="molecule type" value="Genomic_DNA"/>
</dbReference>
<dbReference type="AlphaFoldDB" id="W1NLU8"/>
<reference evidence="2" key="1">
    <citation type="journal article" date="2013" name="Science">
        <title>The Amborella genome and the evolution of flowering plants.</title>
        <authorList>
            <consortium name="Amborella Genome Project"/>
        </authorList>
    </citation>
    <scope>NUCLEOTIDE SEQUENCE [LARGE SCALE GENOMIC DNA]</scope>
</reference>
<dbReference type="Gramene" id="ERM96832">
    <property type="protein sequence ID" value="ERM96832"/>
    <property type="gene ID" value="AMTR_s00128p00095630"/>
</dbReference>
<sequence>MDTFVKGTCQIVCSGSLDFINGYWVIPCRGRGGSERGRDELRPQIDMWTNILDYMCQVANDMFNGKPAQEYIECLGTSAMQHNLYFKVTLQGIGT</sequence>
<gene>
    <name evidence="1" type="ORF">AMTR_s00128p00095630</name>
</gene>
<evidence type="ECO:0000313" key="1">
    <source>
        <dbReference type="EMBL" id="ERM96832.1"/>
    </source>
</evidence>